<name>A0A242M6Q1_CABSO</name>
<gene>
    <name evidence="1" type="ORF">PAMC26510_33600</name>
</gene>
<accession>A0A242M6Q1</accession>
<dbReference type="AlphaFoldDB" id="A0A242M6Q1"/>
<reference evidence="1 2" key="1">
    <citation type="submission" date="2017-03" db="EMBL/GenBank/DDBJ databases">
        <title>Genome analysis of strain PAMC 26510.</title>
        <authorList>
            <person name="Oh H.-M."/>
            <person name="Yang J.-A."/>
        </authorList>
    </citation>
    <scope>NUCLEOTIDE SEQUENCE [LARGE SCALE GENOMIC DNA]</scope>
    <source>
        <strain evidence="1 2">PAMC 26510</strain>
    </source>
</reference>
<dbReference type="EMBL" id="NBTY01000199">
    <property type="protein sequence ID" value="OTP66774.1"/>
    <property type="molecule type" value="Genomic_DNA"/>
</dbReference>
<organism evidence="1 2">
    <name type="scientific">Caballeronia sordidicola</name>
    <name type="common">Burkholderia sordidicola</name>
    <dbReference type="NCBI Taxonomy" id="196367"/>
    <lineage>
        <taxon>Bacteria</taxon>
        <taxon>Pseudomonadati</taxon>
        <taxon>Pseudomonadota</taxon>
        <taxon>Betaproteobacteria</taxon>
        <taxon>Burkholderiales</taxon>
        <taxon>Burkholderiaceae</taxon>
        <taxon>Caballeronia</taxon>
    </lineage>
</organism>
<proteinExistence type="predicted"/>
<sequence length="82" mass="8986">MQQGRSTVVDVMALLNRRNFGIRKAAQNRQSSENAPDKGGFGLKRVIFGHQAKENSPFLRVGKQLVAAREALRRPGSQPANG</sequence>
<protein>
    <submittedName>
        <fullName evidence="1">Uncharacterized protein</fullName>
    </submittedName>
</protein>
<evidence type="ECO:0000313" key="1">
    <source>
        <dbReference type="EMBL" id="OTP66774.1"/>
    </source>
</evidence>
<evidence type="ECO:0000313" key="2">
    <source>
        <dbReference type="Proteomes" id="UP000194546"/>
    </source>
</evidence>
<dbReference type="RefSeq" id="WP_086383622.1">
    <property type="nucleotide sequence ID" value="NZ_NBTY01000199.1"/>
</dbReference>
<dbReference type="Proteomes" id="UP000194546">
    <property type="component" value="Unassembled WGS sequence"/>
</dbReference>
<comment type="caution">
    <text evidence="1">The sequence shown here is derived from an EMBL/GenBank/DDBJ whole genome shotgun (WGS) entry which is preliminary data.</text>
</comment>